<evidence type="ECO:0000256" key="9">
    <source>
        <dbReference type="RuleBase" id="RU003357"/>
    </source>
</evidence>
<dbReference type="NCBIfam" id="TIGR04056">
    <property type="entry name" value="OMP_RagA_SusC"/>
    <property type="match status" value="1"/>
</dbReference>
<evidence type="ECO:0000256" key="7">
    <source>
        <dbReference type="ARBA" id="ARBA00023237"/>
    </source>
</evidence>
<comment type="similarity">
    <text evidence="8 9">Belongs to the TonB-dependent receptor family.</text>
</comment>
<evidence type="ECO:0000256" key="8">
    <source>
        <dbReference type="PROSITE-ProRule" id="PRU01360"/>
    </source>
</evidence>
<dbReference type="AlphaFoldDB" id="A0A1I7H6M7"/>
<evidence type="ECO:0000256" key="2">
    <source>
        <dbReference type="ARBA" id="ARBA00022448"/>
    </source>
</evidence>
<dbReference type="Pfam" id="PF00593">
    <property type="entry name" value="TonB_dep_Rec_b-barrel"/>
    <property type="match status" value="1"/>
</dbReference>
<dbReference type="PROSITE" id="PS52016">
    <property type="entry name" value="TONB_DEPENDENT_REC_3"/>
    <property type="match status" value="1"/>
</dbReference>
<keyword evidence="3 8" id="KW-1134">Transmembrane beta strand</keyword>
<dbReference type="InterPro" id="IPR023997">
    <property type="entry name" value="TonB-dep_OMP_SusC/RagA_CS"/>
</dbReference>
<evidence type="ECO:0000259" key="12">
    <source>
        <dbReference type="Pfam" id="PF07715"/>
    </source>
</evidence>
<dbReference type="NCBIfam" id="TIGR04057">
    <property type="entry name" value="SusC_RagA_signa"/>
    <property type="match status" value="1"/>
</dbReference>
<keyword evidence="5 9" id="KW-0798">TonB box</keyword>
<accession>A0A1I7H6M7</accession>
<dbReference type="OrthoDB" id="9768177at2"/>
<evidence type="ECO:0000313" key="14">
    <source>
        <dbReference type="Proteomes" id="UP000199138"/>
    </source>
</evidence>
<dbReference type="Proteomes" id="UP000199138">
    <property type="component" value="Unassembled WGS sequence"/>
</dbReference>
<keyword evidence="2 8" id="KW-0813">Transport</keyword>
<proteinExistence type="inferred from homology"/>
<dbReference type="EMBL" id="FPBK01000007">
    <property type="protein sequence ID" value="SFU56294.1"/>
    <property type="molecule type" value="Genomic_DNA"/>
</dbReference>
<keyword evidence="7 8" id="KW-0998">Cell outer membrane</keyword>
<evidence type="ECO:0000256" key="1">
    <source>
        <dbReference type="ARBA" id="ARBA00004571"/>
    </source>
</evidence>
<feature type="domain" description="TonB-dependent receptor-like beta-barrel" evidence="11">
    <location>
        <begin position="465"/>
        <end position="888"/>
    </location>
</feature>
<feature type="domain" description="TonB-dependent receptor plug" evidence="12">
    <location>
        <begin position="115"/>
        <end position="221"/>
    </location>
</feature>
<dbReference type="InterPro" id="IPR023996">
    <property type="entry name" value="TonB-dep_OMP_SusC/RagA"/>
</dbReference>
<dbReference type="Pfam" id="PF13715">
    <property type="entry name" value="CarbopepD_reg_2"/>
    <property type="match status" value="1"/>
</dbReference>
<dbReference type="RefSeq" id="WP_093025188.1">
    <property type="nucleotide sequence ID" value="NZ_FPBK01000007.1"/>
</dbReference>
<protein>
    <submittedName>
        <fullName evidence="13">TonB-linked outer membrane protein, SusC/RagA family</fullName>
    </submittedName>
</protein>
<dbReference type="InterPro" id="IPR012910">
    <property type="entry name" value="Plug_dom"/>
</dbReference>
<organism evidence="13 14">
    <name type="scientific">Pustulibacterium marinum</name>
    <dbReference type="NCBI Taxonomy" id="1224947"/>
    <lineage>
        <taxon>Bacteria</taxon>
        <taxon>Pseudomonadati</taxon>
        <taxon>Bacteroidota</taxon>
        <taxon>Flavobacteriia</taxon>
        <taxon>Flavobacteriales</taxon>
        <taxon>Flavobacteriaceae</taxon>
        <taxon>Pustulibacterium</taxon>
    </lineage>
</organism>
<dbReference type="Gene3D" id="2.170.130.10">
    <property type="entry name" value="TonB-dependent receptor, plug domain"/>
    <property type="match status" value="1"/>
</dbReference>
<reference evidence="13 14" key="1">
    <citation type="submission" date="2016-10" db="EMBL/GenBank/DDBJ databases">
        <authorList>
            <person name="de Groot N.N."/>
        </authorList>
    </citation>
    <scope>NUCLEOTIDE SEQUENCE [LARGE SCALE GENOMIC DNA]</scope>
    <source>
        <strain evidence="13 14">CGMCC 1.12333</strain>
    </source>
</reference>
<name>A0A1I7H6M7_9FLAO</name>
<gene>
    <name evidence="13" type="ORF">SAMN05216480_107128</name>
</gene>
<dbReference type="SUPFAM" id="SSF56935">
    <property type="entry name" value="Porins"/>
    <property type="match status" value="1"/>
</dbReference>
<dbReference type="STRING" id="1224947.SAMN05216480_107128"/>
<dbReference type="GO" id="GO:0009279">
    <property type="term" value="C:cell outer membrane"/>
    <property type="evidence" value="ECO:0007669"/>
    <property type="project" value="UniProtKB-SubCell"/>
</dbReference>
<keyword evidence="14" id="KW-1185">Reference proteome</keyword>
<evidence type="ECO:0000256" key="3">
    <source>
        <dbReference type="ARBA" id="ARBA00022452"/>
    </source>
</evidence>
<evidence type="ECO:0000256" key="6">
    <source>
        <dbReference type="ARBA" id="ARBA00023136"/>
    </source>
</evidence>
<comment type="subcellular location">
    <subcellularLocation>
        <location evidence="1 8">Cell outer membrane</location>
        <topology evidence="1 8">Multi-pass membrane protein</topology>
    </subcellularLocation>
</comment>
<feature type="chain" id="PRO_5011630978" evidence="10">
    <location>
        <begin position="21"/>
        <end position="1034"/>
    </location>
</feature>
<evidence type="ECO:0000256" key="5">
    <source>
        <dbReference type="ARBA" id="ARBA00023077"/>
    </source>
</evidence>
<dbReference type="InterPro" id="IPR037066">
    <property type="entry name" value="Plug_dom_sf"/>
</dbReference>
<dbReference type="Gene3D" id="2.40.170.20">
    <property type="entry name" value="TonB-dependent receptor, beta-barrel domain"/>
    <property type="match status" value="1"/>
</dbReference>
<dbReference type="InterPro" id="IPR036942">
    <property type="entry name" value="Beta-barrel_TonB_sf"/>
</dbReference>
<evidence type="ECO:0000259" key="11">
    <source>
        <dbReference type="Pfam" id="PF00593"/>
    </source>
</evidence>
<dbReference type="Gene3D" id="2.60.40.1120">
    <property type="entry name" value="Carboxypeptidase-like, regulatory domain"/>
    <property type="match status" value="1"/>
</dbReference>
<keyword evidence="10" id="KW-0732">Signal</keyword>
<keyword evidence="6 8" id="KW-0472">Membrane</keyword>
<evidence type="ECO:0000313" key="13">
    <source>
        <dbReference type="EMBL" id="SFU56294.1"/>
    </source>
</evidence>
<dbReference type="InterPro" id="IPR039426">
    <property type="entry name" value="TonB-dep_rcpt-like"/>
</dbReference>
<dbReference type="SUPFAM" id="SSF49464">
    <property type="entry name" value="Carboxypeptidase regulatory domain-like"/>
    <property type="match status" value="1"/>
</dbReference>
<keyword evidence="4 8" id="KW-0812">Transmembrane</keyword>
<feature type="signal peptide" evidence="10">
    <location>
        <begin position="1"/>
        <end position="20"/>
    </location>
</feature>
<evidence type="ECO:0000256" key="4">
    <source>
        <dbReference type="ARBA" id="ARBA00022692"/>
    </source>
</evidence>
<dbReference type="Pfam" id="PF07715">
    <property type="entry name" value="Plug"/>
    <property type="match status" value="1"/>
</dbReference>
<dbReference type="InterPro" id="IPR008969">
    <property type="entry name" value="CarboxyPept-like_regulatory"/>
</dbReference>
<sequence length="1034" mass="114218">MIQKVLTVLLCLVGFTWCNAQQQEVTGTITSAEDGFPMPGASIQVKGTSNGTTTDFDGMYSITGVQPNDTLVYSFVGFRTQEIPFMGQSNIDVALKVDNNELEEVIVVGYSTQKKADITGAVAVVDVEEMSKQSEPNPIKALQGRLAGVSITSDGSPSGSNTSINIRGVGTLNNTDPLYVIDGVPTKAGMHELNPNDIASIQVLKDAASASIYGSRASNGVIIITTKQGKKGKVRMNVNYYTTFSDYANRLDVLNAYEYGQVLWQANVNDGLDPNANNLSYQFNWGVVDGTPTLYNVLVPEYLDDAQTLKASNTNWYDEISQLGQANSLDFNVSNGTDKGAYLFSLGYYDNQGIVKTTSFKRLSARMNTSYKFWDGALKIGENFTLNRTNEVTDPGVLDPALRALPIIPVHTVDGQGWGGPVGGMNDRQNPVRVLEYNKNNGYKYMRLFGNMYAELTPLKGLQVRSSFGIDLSNYYKRTLQLSYVSGYLQNDQNAVNIDQSETTKWTWTNTAQYHLEWKKHIFDFLVGTEMYKEDYQNTWLRKEDFLLEDPDYMYPDAGTGDAYNGGSATSYSLLSYFGKISYDFNSKYLASATLRYDGSSRFGKNNRFGLFPALSAGWRISQEDFATNSLGFFSDLKLRAGWGQTGNQEISNEAVYSLYLANYAGGSPTWNTSYGTAYDLNGAGSGLLPSGFIATQTGNDDLKWETTTQTNIGLDFGLLQQRLSGSIDIYKKVTKDILVLPPYLGVIGEGGDRWVNGASMENKGIELALQYRDDTEWGLHYEVAGNFSANANKITSLPEEVKNNYGGNGAEDNILGRPINSMYGYVADGLFRSEAELEGSAVQEGKDLGRIRYKDLNEDGVIDAEDRTWIGNPNPGFTYGCNMSLGFKNFDFTMYWQGIGDVDVINQTKYQTDFWSVDDVGSNKGARLLNAWSPSNPNSDIPALTTVDSNAESRFSTYYVENGSYLKLRMIQVGYSLPDTLLERYGFQKVRFYGNVQNLWTLTAKNFTGVDPESPAFGYPLPLTFTVGLNVSL</sequence>
<evidence type="ECO:0000256" key="10">
    <source>
        <dbReference type="SAM" id="SignalP"/>
    </source>
</evidence>
<dbReference type="InterPro" id="IPR000531">
    <property type="entry name" value="Beta-barrel_TonB"/>
</dbReference>